<evidence type="ECO:0000256" key="2">
    <source>
        <dbReference type="ARBA" id="ARBA00022741"/>
    </source>
</evidence>
<dbReference type="InterPro" id="IPR041546">
    <property type="entry name" value="ClpA/ClpB_AAA_lid"/>
</dbReference>
<dbReference type="PANTHER" id="PTHR11638">
    <property type="entry name" value="ATP-DEPENDENT CLP PROTEASE"/>
    <property type="match status" value="1"/>
</dbReference>
<protein>
    <submittedName>
        <fullName evidence="10">Type VI secretion system ATPase TssH</fullName>
    </submittedName>
</protein>
<dbReference type="InterPro" id="IPR019489">
    <property type="entry name" value="Clp_ATPase_C"/>
</dbReference>
<comment type="similarity">
    <text evidence="5">Belongs to the ClpA/ClpB family.</text>
</comment>
<evidence type="ECO:0000256" key="7">
    <source>
        <dbReference type="SAM" id="MobiDB-lite"/>
    </source>
</evidence>
<reference evidence="10 11" key="1">
    <citation type="submission" date="2021-12" db="EMBL/GenBank/DDBJ databases">
        <title>Discovery of the Pendulisporaceae a myxobacterial family with distinct sporulation behavior and unique specialized metabolism.</title>
        <authorList>
            <person name="Garcia R."/>
            <person name="Popoff A."/>
            <person name="Bader C.D."/>
            <person name="Loehr J."/>
            <person name="Walesch S."/>
            <person name="Walt C."/>
            <person name="Boldt J."/>
            <person name="Bunk B."/>
            <person name="Haeckl F.J.F.P.J."/>
            <person name="Gunesch A.P."/>
            <person name="Birkelbach J."/>
            <person name="Nuebel U."/>
            <person name="Pietschmann T."/>
            <person name="Bach T."/>
            <person name="Mueller R."/>
        </authorList>
    </citation>
    <scope>NUCLEOTIDE SEQUENCE [LARGE SCALE GENOMIC DNA]</scope>
    <source>
        <strain evidence="10 11">MSr12523</strain>
    </source>
</reference>
<keyword evidence="6" id="KW-0175">Coiled coil</keyword>
<dbReference type="InterPro" id="IPR028299">
    <property type="entry name" value="ClpA/B_CS2"/>
</dbReference>
<evidence type="ECO:0000256" key="3">
    <source>
        <dbReference type="ARBA" id="ARBA00022840"/>
    </source>
</evidence>
<dbReference type="InterPro" id="IPR050130">
    <property type="entry name" value="ClpA_ClpB"/>
</dbReference>
<dbReference type="Gene3D" id="1.10.8.60">
    <property type="match status" value="1"/>
</dbReference>
<dbReference type="Pfam" id="PF00004">
    <property type="entry name" value="AAA"/>
    <property type="match status" value="1"/>
</dbReference>
<keyword evidence="4 5" id="KW-0143">Chaperone</keyword>
<dbReference type="Pfam" id="PF02861">
    <property type="entry name" value="Clp_N"/>
    <property type="match status" value="1"/>
</dbReference>
<keyword evidence="1" id="KW-0677">Repeat</keyword>
<dbReference type="Gene3D" id="3.40.50.300">
    <property type="entry name" value="P-loop containing nucleotide triphosphate hydrolases"/>
    <property type="match status" value="3"/>
</dbReference>
<dbReference type="InterPro" id="IPR036628">
    <property type="entry name" value="Clp_N_dom_sf"/>
</dbReference>
<evidence type="ECO:0000313" key="11">
    <source>
        <dbReference type="Proteomes" id="UP001379533"/>
    </source>
</evidence>
<name>A0ABZ2K4H7_9BACT</name>
<dbReference type="SUPFAM" id="SSF52540">
    <property type="entry name" value="P-loop containing nucleoside triphosphate hydrolases"/>
    <property type="match status" value="2"/>
</dbReference>
<evidence type="ECO:0000259" key="9">
    <source>
        <dbReference type="SMART" id="SM01086"/>
    </source>
</evidence>
<keyword evidence="11" id="KW-1185">Reference proteome</keyword>
<evidence type="ECO:0000256" key="1">
    <source>
        <dbReference type="ARBA" id="ARBA00022737"/>
    </source>
</evidence>
<organism evidence="10 11">
    <name type="scientific">Pendulispora brunnea</name>
    <dbReference type="NCBI Taxonomy" id="2905690"/>
    <lineage>
        <taxon>Bacteria</taxon>
        <taxon>Pseudomonadati</taxon>
        <taxon>Myxococcota</taxon>
        <taxon>Myxococcia</taxon>
        <taxon>Myxococcales</taxon>
        <taxon>Sorangiineae</taxon>
        <taxon>Pendulisporaceae</taxon>
        <taxon>Pendulispora</taxon>
    </lineage>
</organism>
<dbReference type="SUPFAM" id="SSF81923">
    <property type="entry name" value="Double Clp-N motif"/>
    <property type="match status" value="1"/>
</dbReference>
<sequence>MLIAEPRALLEKLNTVSRRALEAAAGASVTGRHYEVTVEHLLHALLDVRESDLVVLLDRFQIDPSRTRARLHKSLTELRTGNAGRPGFSPLLLELLQDAWIYATTELHATRLRSGAILVRLLHAPGRYLPLDVTLFEGLPTDDLRKNLLILAGESAEAIEDANAEWSGGGGARASAGGAAPGAGGDTALARFTTNLTERAKKGGIDPVFGREGEVRQVVDILCRRRKNNPIIVGEPGVGKTALVEGLAVRIAEGDVPEFLKDTQVVVLDLGSLQAGAGVKGEFENRLKSVISEVKASPKPIVLFIDEAHTLIGAGGAQGAGDAANLLKPALARGELRTIAATTWAEYKRYFEKDAALERRFQPVKVDEPGIDAAVLMLRGLAQRFEEAHGVVIRDEAVRAAVTLSSRYIAGRQLPDKAVDLLDTSAARVRVLRGAPPAALEDARAELAAVEREIGAFGRDHAAGVVVDEEGRKAAETKRNELRERVATLETRLAEQRALVQRVDELRRDVAKIGNLGAGKAEVGGDEGKEAKEPSATQTATQATAEHAAKLEDLRIALGRLRAIPREELVVFADVDETLVATIVADWTGIPVGRMVQDDVAAILSLEDRLRQRVRGQDPALSVIARELRAARSGLKAPGAPLGVFLLVGPSGVGKTETALALADLLFGGERFVVTINMSEFQEKHTVSRLIGSPPGYVGFGEGGMLTEAVRQRPYSVVLLDEVEKADREVMNLFYQVFDKGMLADGEGRVIDFANTVVIMTSNLATDLITQAADPSAGEVPGHEDLISLVKPTLSAHFKPALLARMTVVPYIPIRSEALLGITRMKLGAVATRTRESHGIELVIDDAVIDAVAARCREVESGARNVDHILRGKILPLVSNALLEGIASGKATRKLRLATDDANGFVCISEEQ</sequence>
<dbReference type="CDD" id="cd19499">
    <property type="entry name" value="RecA-like_ClpB_Hsp104-like"/>
    <property type="match status" value="1"/>
</dbReference>
<dbReference type="InterPro" id="IPR004176">
    <property type="entry name" value="Clp_R_N"/>
</dbReference>
<feature type="domain" description="AAA+ ATPase" evidence="8">
    <location>
        <begin position="226"/>
        <end position="372"/>
    </location>
</feature>
<feature type="domain" description="Clp ATPase C-terminal" evidence="9">
    <location>
        <begin position="814"/>
        <end position="907"/>
    </location>
</feature>
<feature type="domain" description="AAA+ ATPase" evidence="8">
    <location>
        <begin position="641"/>
        <end position="813"/>
    </location>
</feature>
<dbReference type="PROSITE" id="PS00870">
    <property type="entry name" value="CLPAB_1"/>
    <property type="match status" value="1"/>
</dbReference>
<dbReference type="Gene3D" id="1.10.1780.10">
    <property type="entry name" value="Clp, N-terminal domain"/>
    <property type="match status" value="1"/>
</dbReference>
<dbReference type="NCBIfam" id="TIGR03345">
    <property type="entry name" value="VI_ClpV1"/>
    <property type="match status" value="1"/>
</dbReference>
<gene>
    <name evidence="10" type="primary">tssH</name>
    <name evidence="10" type="ORF">LZC95_37425</name>
</gene>
<keyword evidence="2 5" id="KW-0547">Nucleotide-binding</keyword>
<dbReference type="EMBL" id="CP089982">
    <property type="protein sequence ID" value="WXA92122.1"/>
    <property type="molecule type" value="Genomic_DNA"/>
</dbReference>
<dbReference type="InterPro" id="IPR027417">
    <property type="entry name" value="P-loop_NTPase"/>
</dbReference>
<dbReference type="PROSITE" id="PS00871">
    <property type="entry name" value="CLPAB_2"/>
    <property type="match status" value="1"/>
</dbReference>
<dbReference type="RefSeq" id="WP_394842741.1">
    <property type="nucleotide sequence ID" value="NZ_CP089982.1"/>
</dbReference>
<dbReference type="InterPro" id="IPR003593">
    <property type="entry name" value="AAA+_ATPase"/>
</dbReference>
<evidence type="ECO:0000256" key="6">
    <source>
        <dbReference type="SAM" id="Coils"/>
    </source>
</evidence>
<dbReference type="InterPro" id="IPR018368">
    <property type="entry name" value="ClpA/B_CS1"/>
</dbReference>
<dbReference type="InterPro" id="IPR003959">
    <property type="entry name" value="ATPase_AAA_core"/>
</dbReference>
<feature type="region of interest" description="Disordered" evidence="7">
    <location>
        <begin position="519"/>
        <end position="540"/>
    </location>
</feature>
<evidence type="ECO:0000256" key="5">
    <source>
        <dbReference type="RuleBase" id="RU004432"/>
    </source>
</evidence>
<feature type="coiled-coil region" evidence="6">
    <location>
        <begin position="440"/>
        <end position="499"/>
    </location>
</feature>
<evidence type="ECO:0000313" key="10">
    <source>
        <dbReference type="EMBL" id="WXA92122.1"/>
    </source>
</evidence>
<dbReference type="Proteomes" id="UP001379533">
    <property type="component" value="Chromosome"/>
</dbReference>
<dbReference type="InterPro" id="IPR017729">
    <property type="entry name" value="ATPase_T6SS_ClpV1"/>
</dbReference>
<dbReference type="Pfam" id="PF07724">
    <property type="entry name" value="AAA_2"/>
    <property type="match status" value="1"/>
</dbReference>
<proteinExistence type="inferred from homology"/>
<dbReference type="PANTHER" id="PTHR11638:SF181">
    <property type="entry name" value="ATPASE SUBUNIT OF ATP-DEPENDENT PROTEASE"/>
    <property type="match status" value="1"/>
</dbReference>
<evidence type="ECO:0000256" key="4">
    <source>
        <dbReference type="ARBA" id="ARBA00023186"/>
    </source>
</evidence>
<dbReference type="Pfam" id="PF17871">
    <property type="entry name" value="AAA_lid_9"/>
    <property type="match status" value="1"/>
</dbReference>
<keyword evidence="3 5" id="KW-0067">ATP-binding</keyword>
<dbReference type="InterPro" id="IPR001270">
    <property type="entry name" value="ClpA/B"/>
</dbReference>
<dbReference type="SMART" id="SM01086">
    <property type="entry name" value="ClpB_D2-small"/>
    <property type="match status" value="1"/>
</dbReference>
<accession>A0ABZ2K4H7</accession>
<dbReference type="Pfam" id="PF10431">
    <property type="entry name" value="ClpB_D2-small"/>
    <property type="match status" value="1"/>
</dbReference>
<dbReference type="PRINTS" id="PR00300">
    <property type="entry name" value="CLPPROTEASEA"/>
</dbReference>
<evidence type="ECO:0000259" key="8">
    <source>
        <dbReference type="SMART" id="SM00382"/>
    </source>
</evidence>
<dbReference type="CDD" id="cd00009">
    <property type="entry name" value="AAA"/>
    <property type="match status" value="1"/>
</dbReference>
<dbReference type="SMART" id="SM00382">
    <property type="entry name" value="AAA"/>
    <property type="match status" value="2"/>
</dbReference>